<accession>A0ABV2SL54</accession>
<sequence length="69" mass="7630">MDILLSGTNAFCKYLNIDPPRIPSPDGKRIGTQPIQTTQDTMAWQCHAAKRQSSAGEMIDVIVVEARSR</sequence>
<protein>
    <submittedName>
        <fullName evidence="1">Uncharacterized protein</fullName>
    </submittedName>
</protein>
<keyword evidence="2" id="KW-1185">Reference proteome</keyword>
<dbReference type="EMBL" id="JBEWTB010000002">
    <property type="protein sequence ID" value="MET4758485.1"/>
    <property type="molecule type" value="Genomic_DNA"/>
</dbReference>
<evidence type="ECO:0000313" key="2">
    <source>
        <dbReference type="Proteomes" id="UP001549366"/>
    </source>
</evidence>
<evidence type="ECO:0000313" key="1">
    <source>
        <dbReference type="EMBL" id="MET4758485.1"/>
    </source>
</evidence>
<proteinExistence type="predicted"/>
<dbReference type="Proteomes" id="UP001549366">
    <property type="component" value="Unassembled WGS sequence"/>
</dbReference>
<reference evidence="1 2" key="1">
    <citation type="submission" date="2024-06" db="EMBL/GenBank/DDBJ databases">
        <title>Genomic Encyclopedia of Type Strains, Phase V (KMG-V): Genome sequencing to study the core and pangenomes of soil and plant-associated prokaryotes.</title>
        <authorList>
            <person name="Whitman W."/>
        </authorList>
    </citation>
    <scope>NUCLEOTIDE SEQUENCE [LARGE SCALE GENOMIC DNA]</scope>
    <source>
        <strain evidence="1 2">NE40</strain>
    </source>
</reference>
<organism evidence="1 2">
    <name type="scientific">Endozoicomonas lisbonensis</name>
    <dbReference type="NCBI Taxonomy" id="3120522"/>
    <lineage>
        <taxon>Bacteria</taxon>
        <taxon>Pseudomonadati</taxon>
        <taxon>Pseudomonadota</taxon>
        <taxon>Gammaproteobacteria</taxon>
        <taxon>Oceanospirillales</taxon>
        <taxon>Endozoicomonadaceae</taxon>
        <taxon>Endozoicomonas</taxon>
    </lineage>
</organism>
<gene>
    <name evidence="1" type="ORF">V5J35_003677</name>
</gene>
<comment type="caution">
    <text evidence="1">The sequence shown here is derived from an EMBL/GenBank/DDBJ whole genome shotgun (WGS) entry which is preliminary data.</text>
</comment>
<name>A0ABV2SL54_9GAMM</name>
<dbReference type="RefSeq" id="WP_354022228.1">
    <property type="nucleotide sequence ID" value="NZ_JBEWTD010000002.1"/>
</dbReference>